<dbReference type="AlphaFoldDB" id="A0A967B9E3"/>
<dbReference type="NCBIfam" id="TIGR01509">
    <property type="entry name" value="HAD-SF-IA-v3"/>
    <property type="match status" value="1"/>
</dbReference>
<dbReference type="PANTHER" id="PTHR43611:SF3">
    <property type="entry name" value="FLAVIN MONONUCLEOTIDE HYDROLASE 1, CHLOROPLATIC"/>
    <property type="match status" value="1"/>
</dbReference>
<name>A0A967B9E3_9MICO</name>
<dbReference type="InterPro" id="IPR006439">
    <property type="entry name" value="HAD-SF_hydro_IA"/>
</dbReference>
<dbReference type="PRINTS" id="PR00413">
    <property type="entry name" value="HADHALOGNASE"/>
</dbReference>
<dbReference type="SFLD" id="SFLDG01129">
    <property type="entry name" value="C1.5:_HAD__Beta-PGM__Phosphata"/>
    <property type="match status" value="1"/>
</dbReference>
<dbReference type="Gene3D" id="3.40.50.1000">
    <property type="entry name" value="HAD superfamily/HAD-like"/>
    <property type="match status" value="1"/>
</dbReference>
<reference evidence="1" key="1">
    <citation type="submission" date="2020-03" db="EMBL/GenBank/DDBJ databases">
        <title>Draft sequencing of Calidifontibacter sp. DB0510.</title>
        <authorList>
            <person name="Kim D.-U."/>
        </authorList>
    </citation>
    <scope>NUCLEOTIDE SEQUENCE</scope>
    <source>
        <strain evidence="1">DB0510</strain>
    </source>
</reference>
<dbReference type="InterPro" id="IPR023214">
    <property type="entry name" value="HAD_sf"/>
</dbReference>
<organism evidence="1 2">
    <name type="scientific">Metallococcus carri</name>
    <dbReference type="NCBI Taxonomy" id="1656884"/>
    <lineage>
        <taxon>Bacteria</taxon>
        <taxon>Bacillati</taxon>
        <taxon>Actinomycetota</taxon>
        <taxon>Actinomycetes</taxon>
        <taxon>Micrococcales</taxon>
        <taxon>Dermacoccaceae</taxon>
        <taxon>Metallococcus</taxon>
    </lineage>
</organism>
<keyword evidence="2" id="KW-1185">Reference proteome</keyword>
<comment type="caution">
    <text evidence="1">The sequence shown here is derived from an EMBL/GenBank/DDBJ whole genome shotgun (WGS) entry which is preliminary data.</text>
</comment>
<dbReference type="Proteomes" id="UP000744769">
    <property type="component" value="Unassembled WGS sequence"/>
</dbReference>
<dbReference type="SFLD" id="SFLDS00003">
    <property type="entry name" value="Haloacid_Dehalogenase"/>
    <property type="match status" value="1"/>
</dbReference>
<gene>
    <name evidence="1" type="ORF">G9U51_15955</name>
</gene>
<protein>
    <submittedName>
        <fullName evidence="1">HAD-IA family hydrolase</fullName>
    </submittedName>
</protein>
<evidence type="ECO:0000313" key="1">
    <source>
        <dbReference type="EMBL" id="NHN57266.1"/>
    </source>
</evidence>
<keyword evidence="1" id="KW-0378">Hydrolase</keyword>
<dbReference type="EMBL" id="JAAOIV010000014">
    <property type="protein sequence ID" value="NHN57266.1"/>
    <property type="molecule type" value="Genomic_DNA"/>
</dbReference>
<proteinExistence type="predicted"/>
<dbReference type="GO" id="GO:0016787">
    <property type="term" value="F:hydrolase activity"/>
    <property type="evidence" value="ECO:0007669"/>
    <property type="project" value="UniProtKB-KW"/>
</dbReference>
<dbReference type="PANTHER" id="PTHR43611">
    <property type="entry name" value="ALPHA-D-GLUCOSE 1-PHOSPHATE PHOSPHATASE"/>
    <property type="match status" value="1"/>
</dbReference>
<dbReference type="InterPro" id="IPR036412">
    <property type="entry name" value="HAD-like_sf"/>
</dbReference>
<accession>A0A967B9E3</accession>
<dbReference type="SUPFAM" id="SSF56784">
    <property type="entry name" value="HAD-like"/>
    <property type="match status" value="1"/>
</dbReference>
<evidence type="ECO:0000313" key="2">
    <source>
        <dbReference type="Proteomes" id="UP000744769"/>
    </source>
</evidence>
<sequence>MSRVRALLWDADGVLQHNELDWQERLDFVGGEGFAEVLFVAELPALRGETSLRAALQQAVDGWDGPTPSVEELLTLWERTVVDADAMRIVDDTRARGILTCLATNQQDHRVAWMTERLGYLEHFDRTYWSSRMGVIKPEEEFFRFILDDLGIDASEVGFIDDLPVNVAAAQAVGIRAICHDPASGAAVLRREVAELFAD</sequence>
<dbReference type="RefSeq" id="WP_166198403.1">
    <property type="nucleotide sequence ID" value="NZ_JAAOIV010000014.1"/>
</dbReference>
<dbReference type="Pfam" id="PF00702">
    <property type="entry name" value="Hydrolase"/>
    <property type="match status" value="1"/>
</dbReference>